<dbReference type="PANTHER" id="PTHR12268">
    <property type="entry name" value="E3 UBIQUITIN-PROTEIN LIGASE KCMF1"/>
    <property type="match status" value="1"/>
</dbReference>
<reference evidence="1" key="1">
    <citation type="journal article" date="2014" name="Nat. Commun.">
        <title>The rainbow trout genome provides novel insights into evolution after whole-genome duplication in vertebrates.</title>
        <authorList>
            <person name="Berthelot C."/>
            <person name="Brunet F."/>
            <person name="Chalopin D."/>
            <person name="Juanchich A."/>
            <person name="Bernard M."/>
            <person name="Noel B."/>
            <person name="Bento P."/>
            <person name="Da Silva C."/>
            <person name="Labadie K."/>
            <person name="Alberti A."/>
            <person name="Aury J.M."/>
            <person name="Louis A."/>
            <person name="Dehais P."/>
            <person name="Bardou P."/>
            <person name="Montfort J."/>
            <person name="Klopp C."/>
            <person name="Cabau C."/>
            <person name="Gaspin C."/>
            <person name="Thorgaard G.H."/>
            <person name="Boussaha M."/>
            <person name="Quillet E."/>
            <person name="Guyomard R."/>
            <person name="Galiana D."/>
            <person name="Bobe J."/>
            <person name="Volff J.N."/>
            <person name="Genet C."/>
            <person name="Wincker P."/>
            <person name="Jaillon O."/>
            <person name="Roest Crollius H."/>
            <person name="Guiguen Y."/>
        </authorList>
    </citation>
    <scope>NUCLEOTIDE SEQUENCE [LARGE SCALE GENOMIC DNA]</scope>
</reference>
<dbReference type="Proteomes" id="UP000193380">
    <property type="component" value="Unassembled WGS sequence"/>
</dbReference>
<evidence type="ECO:0000313" key="1">
    <source>
        <dbReference type="EMBL" id="CDQ69110.1"/>
    </source>
</evidence>
<organism evidence="1 2">
    <name type="scientific">Oncorhynchus mykiss</name>
    <name type="common">Rainbow trout</name>
    <name type="synonym">Salmo gairdneri</name>
    <dbReference type="NCBI Taxonomy" id="8022"/>
    <lineage>
        <taxon>Eukaryota</taxon>
        <taxon>Metazoa</taxon>
        <taxon>Chordata</taxon>
        <taxon>Craniata</taxon>
        <taxon>Vertebrata</taxon>
        <taxon>Euteleostomi</taxon>
        <taxon>Actinopterygii</taxon>
        <taxon>Neopterygii</taxon>
        <taxon>Teleostei</taxon>
        <taxon>Protacanthopterygii</taxon>
        <taxon>Salmoniformes</taxon>
        <taxon>Salmonidae</taxon>
        <taxon>Salmoninae</taxon>
        <taxon>Oncorhynchus</taxon>
    </lineage>
</organism>
<dbReference type="STRING" id="8022.A0A060WWX8"/>
<dbReference type="AlphaFoldDB" id="A0A060WWX8"/>
<dbReference type="PaxDb" id="8022-A0A060WWX8"/>
<dbReference type="SUPFAM" id="SSF46966">
    <property type="entry name" value="Spectrin repeat"/>
    <property type="match status" value="1"/>
</dbReference>
<protein>
    <submittedName>
        <fullName evidence="1">Uncharacterized protein</fullName>
    </submittedName>
</protein>
<dbReference type="GO" id="GO:0005886">
    <property type="term" value="C:plasma membrane"/>
    <property type="evidence" value="ECO:0007669"/>
    <property type="project" value="TreeGrafter"/>
</dbReference>
<gene>
    <name evidence="1" type="ORF">GSONMT00041587001</name>
</gene>
<reference evidence="1" key="2">
    <citation type="submission" date="2014-03" db="EMBL/GenBank/DDBJ databases">
        <authorList>
            <person name="Genoscope - CEA"/>
        </authorList>
    </citation>
    <scope>NUCLEOTIDE SEQUENCE</scope>
</reference>
<sequence>MAPLRQDVNVVNELSGELAPLDVQLSSTSSRQLDDLNMHWKLLQVAIEERLQVLQEAHRDFGPSSQHFLSSE</sequence>
<evidence type="ECO:0000313" key="2">
    <source>
        <dbReference type="Proteomes" id="UP000193380"/>
    </source>
</evidence>
<name>A0A060WWX8_ONCMY</name>
<accession>A0A060WWX8</accession>
<dbReference type="EMBL" id="FR904654">
    <property type="protein sequence ID" value="CDQ69110.1"/>
    <property type="molecule type" value="Genomic_DNA"/>
</dbReference>
<dbReference type="InterPro" id="IPR050774">
    <property type="entry name" value="KCMF1/Dystrophin"/>
</dbReference>
<proteinExistence type="predicted"/>
<dbReference type="PANTHER" id="PTHR12268:SF26">
    <property type="entry name" value="UTROPHIN"/>
    <property type="match status" value="1"/>
</dbReference>
<dbReference type="GO" id="GO:0099536">
    <property type="term" value="P:synaptic signaling"/>
    <property type="evidence" value="ECO:0007669"/>
    <property type="project" value="TreeGrafter"/>
</dbReference>
<dbReference type="GO" id="GO:0045202">
    <property type="term" value="C:synapse"/>
    <property type="evidence" value="ECO:0007669"/>
    <property type="project" value="GOC"/>
</dbReference>